<dbReference type="InterPro" id="IPR006675">
    <property type="entry name" value="HDIG_dom"/>
</dbReference>
<dbReference type="AlphaFoldDB" id="A0A7C4S7W3"/>
<accession>A0A7C4S7W3</accession>
<dbReference type="EMBL" id="DRUC01000006">
    <property type="protein sequence ID" value="HHF47685.1"/>
    <property type="molecule type" value="Genomic_DNA"/>
</dbReference>
<evidence type="ECO:0000313" key="2">
    <source>
        <dbReference type="EMBL" id="HGE66454.1"/>
    </source>
</evidence>
<dbReference type="InterPro" id="IPR003607">
    <property type="entry name" value="HD/PDEase_dom"/>
</dbReference>
<dbReference type="SMART" id="SM00471">
    <property type="entry name" value="HDc"/>
    <property type="match status" value="1"/>
</dbReference>
<feature type="domain" description="HD" evidence="1">
    <location>
        <begin position="17"/>
        <end position="129"/>
    </location>
</feature>
<sequence length="178" mass="20752">MIDAIKLWDKYGLPEDVRKHCWAVAELAVKIASKIKERKNIDVEAVKLGALLHDIGRAVTHDPFQHFIKSAEILRKEGIDEKIVRIAERHFSAGLTAEEARKLGLPPKNYMPETLEEKIVSFADNLVFEDRPRSFEDFIKRLEEIKREKPDMKWFVERSIERAKKIKEELERLSGLSF</sequence>
<dbReference type="SUPFAM" id="SSF109604">
    <property type="entry name" value="HD-domain/PDEase-like"/>
    <property type="match status" value="1"/>
</dbReference>
<dbReference type="InterPro" id="IPR004454">
    <property type="entry name" value="HD-related"/>
</dbReference>
<name>A0A7C4S7W3_9EURY</name>
<evidence type="ECO:0000313" key="3">
    <source>
        <dbReference type="EMBL" id="HGU59368.1"/>
    </source>
</evidence>
<protein>
    <submittedName>
        <fullName evidence="3">TIGR00295 family protein</fullName>
    </submittedName>
</protein>
<reference evidence="3" key="1">
    <citation type="journal article" date="2020" name="mSystems">
        <title>Genome- and Community-Level Interaction Insights into Carbon Utilization and Element Cycling Functions of Hydrothermarchaeota in Hydrothermal Sediment.</title>
        <authorList>
            <person name="Zhou Z."/>
            <person name="Liu Y."/>
            <person name="Xu W."/>
            <person name="Pan J."/>
            <person name="Luo Z.H."/>
            <person name="Li M."/>
        </authorList>
    </citation>
    <scope>NUCLEOTIDE SEQUENCE [LARGE SCALE GENOMIC DNA]</scope>
    <source>
        <strain evidence="4">SpSt-10</strain>
        <strain evidence="3">SpSt-62</strain>
        <strain evidence="2">SpSt-97</strain>
    </source>
</reference>
<dbReference type="EMBL" id="DTAK01000025">
    <property type="protein sequence ID" value="HGU59368.1"/>
    <property type="molecule type" value="Genomic_DNA"/>
</dbReference>
<evidence type="ECO:0000259" key="1">
    <source>
        <dbReference type="PROSITE" id="PS51831"/>
    </source>
</evidence>
<dbReference type="NCBIfam" id="TIGR00277">
    <property type="entry name" value="HDIG"/>
    <property type="match status" value="1"/>
</dbReference>
<dbReference type="InterPro" id="IPR006674">
    <property type="entry name" value="HD_domain"/>
</dbReference>
<proteinExistence type="predicted"/>
<organism evidence="3">
    <name type="scientific">Geoglobus ahangari</name>
    <dbReference type="NCBI Taxonomy" id="113653"/>
    <lineage>
        <taxon>Archaea</taxon>
        <taxon>Methanobacteriati</taxon>
        <taxon>Methanobacteriota</taxon>
        <taxon>Archaeoglobi</taxon>
        <taxon>Archaeoglobales</taxon>
        <taxon>Archaeoglobaceae</taxon>
        <taxon>Geoglobus</taxon>
    </lineage>
</organism>
<dbReference type="PANTHER" id="PTHR38659">
    <property type="entry name" value="METAL-DEPENDENT PHOSPHOHYDROLASE"/>
    <property type="match status" value="1"/>
</dbReference>
<comment type="caution">
    <text evidence="3">The sequence shown here is derived from an EMBL/GenBank/DDBJ whole genome shotgun (WGS) entry which is preliminary data.</text>
</comment>
<dbReference type="PROSITE" id="PS51831">
    <property type="entry name" value="HD"/>
    <property type="match status" value="1"/>
</dbReference>
<evidence type="ECO:0000313" key="4">
    <source>
        <dbReference type="EMBL" id="HHF47685.1"/>
    </source>
</evidence>
<dbReference type="NCBIfam" id="TIGR00295">
    <property type="entry name" value="TIGR00295 family protein"/>
    <property type="match status" value="1"/>
</dbReference>
<dbReference type="Pfam" id="PF01966">
    <property type="entry name" value="HD"/>
    <property type="match status" value="1"/>
</dbReference>
<dbReference type="EMBL" id="DTPI01000030">
    <property type="protein sequence ID" value="HGE66454.1"/>
    <property type="molecule type" value="Genomic_DNA"/>
</dbReference>
<gene>
    <name evidence="4" type="ORF">ENL48_00255</name>
    <name evidence="3" type="ORF">ENT89_04190</name>
    <name evidence="2" type="ORF">ENX77_04965</name>
</gene>
<dbReference type="Gene3D" id="1.10.3210.10">
    <property type="entry name" value="Hypothetical protein af1432"/>
    <property type="match status" value="1"/>
</dbReference>
<dbReference type="PANTHER" id="PTHR38659:SF2">
    <property type="entry name" value="HDIG DOMAIN PROTEIN"/>
    <property type="match status" value="1"/>
</dbReference>
<dbReference type="CDD" id="cd00077">
    <property type="entry name" value="HDc"/>
    <property type="match status" value="1"/>
</dbReference>